<evidence type="ECO:0000313" key="8">
    <source>
        <dbReference type="EMBL" id="EJU01410.1"/>
    </source>
</evidence>
<dbReference type="CDD" id="cd09242">
    <property type="entry name" value="BRO1_ScBro1_like"/>
    <property type="match status" value="1"/>
</dbReference>
<feature type="compositionally biased region" description="Pro residues" evidence="6">
    <location>
        <begin position="870"/>
        <end position="929"/>
    </location>
</feature>
<evidence type="ECO:0000259" key="7">
    <source>
        <dbReference type="PROSITE" id="PS51180"/>
    </source>
</evidence>
<dbReference type="PANTHER" id="PTHR23030:SF30">
    <property type="entry name" value="TYROSINE-PROTEIN PHOSPHATASE NON-RECEPTOR TYPE 23"/>
    <property type="match status" value="1"/>
</dbReference>
<feature type="domain" description="BRO1" evidence="7">
    <location>
        <begin position="4"/>
        <end position="404"/>
    </location>
</feature>
<evidence type="ECO:0000256" key="4">
    <source>
        <dbReference type="ARBA" id="ARBA00022753"/>
    </source>
</evidence>
<gene>
    <name evidence="8" type="ORF">DACRYDRAFT_52687</name>
</gene>
<keyword evidence="3" id="KW-0963">Cytoplasm</keyword>
<evidence type="ECO:0000256" key="5">
    <source>
        <dbReference type="ARBA" id="ARBA00041284"/>
    </source>
</evidence>
<dbReference type="InterPro" id="IPR004328">
    <property type="entry name" value="BRO1_dom"/>
</dbReference>
<dbReference type="Gene3D" id="1.25.40.280">
    <property type="entry name" value="alix/aip1 like domains"/>
    <property type="match status" value="1"/>
</dbReference>
<keyword evidence="4" id="KW-0967">Endosome</keyword>
<accession>M5FZU2</accession>
<sequence length="999" mass="110462">MQNPTIAIPLKKTDEVDWTTPLRQAISHSYGDNPDSYVTEIGQLSRCRQDAVRGAGSDQTARDLLYKYFGQLELLELRFAEIKVSFPWYDAFTSKLTTQTSLAFEKACVIFQIAAVHSALAQQQHRGSPEGIKRAFYFFRSAAGLLTYINENFLHAPSTDLSKEVVKFLTGIMMAQATEVFFEQSRDTKKSDALVGKIAAQTGALYTSLSEEARDFMGRGIFDRNWVSLVQIKAKYFTSVAHLYRSQVEAKDSKHGEALARLQLAESLAKEANRMCNSFTPYALSSYSPTLPADASSCIIDITKTHLATVTAAREQATKDNDLIYNAAVPTEATLPQLDKLAVATPITIQEIYASQDVQAVIGNDFFARLIPMAVHESASIYSEEKAKVVRSENARVQEAEDEAELGLRDLGVIGPQIGKWRDWGDGGIAAANGPDKTEEERYRYEAEIRSEEERGTVRSMLADLDKLKTSVGQDLGAAERELEIETRDCETNRVKYQDLWTQEPSAPLTRELRQRLRENRDAFTSASESDTRIYSLWTSVEGDVTILLAGQPLPDVQPSSNSMNLVDTDLSSDDDDQARADVKAKVKEIDERVGRLNKIRRERTEVLKDLKQKIQDDDVSHLLLVSRRSQPGMESQLFTAELEKFHPYQARIAATLALQEQLMSEIAELWRNLTMGKAVREWARKWEQEDRKAKDSGERYSRVRVAYAEVRDGLGKGLQFYRDLTNMVTSLRRDTLSFSKSRAAERERLISSAETQRRLQSPTSSGLPAPPPPPSASSLEKTFGSMSLQDAGIPPRPPPPPQQQQPRWPASQPPAPMSPVHAAATPPASSPYPSFPTPPSQQPARTPAADPYAGLFNAGGAFSSEPARPRPPSQAVPQPPPQPSLPPPPPRQPSYPAPPSQPQYPSMPPPPATSSPYPGYPPPRPQQPQQPAYPSFPPPPAPLGQWGQPARPGPAPAYPPPPSQQPGYPGAYPPPPPSQQQQQTGYGGYGQQTGYYGR</sequence>
<dbReference type="RefSeq" id="XP_040628307.1">
    <property type="nucleotide sequence ID" value="XM_040775123.1"/>
</dbReference>
<dbReference type="EMBL" id="JH795864">
    <property type="protein sequence ID" value="EJU01410.1"/>
    <property type="molecule type" value="Genomic_DNA"/>
</dbReference>
<evidence type="ECO:0000256" key="6">
    <source>
        <dbReference type="SAM" id="MobiDB-lite"/>
    </source>
</evidence>
<dbReference type="PRINTS" id="PR01217">
    <property type="entry name" value="PRICHEXTENSN"/>
</dbReference>
<dbReference type="Gene3D" id="1.20.120.560">
    <property type="entry name" value="alix/aip1 in complex with the ypdl late domain"/>
    <property type="match status" value="1"/>
</dbReference>
<feature type="compositionally biased region" description="Low complexity" evidence="6">
    <location>
        <begin position="819"/>
        <end position="828"/>
    </location>
</feature>
<feature type="compositionally biased region" description="Gly residues" evidence="6">
    <location>
        <begin position="986"/>
        <end position="999"/>
    </location>
</feature>
<dbReference type="GO" id="GO:0005768">
    <property type="term" value="C:endosome"/>
    <property type="evidence" value="ECO:0007669"/>
    <property type="project" value="UniProtKB-SubCell"/>
</dbReference>
<dbReference type="InterPro" id="IPR025304">
    <property type="entry name" value="ALIX_V_dom"/>
</dbReference>
<feature type="compositionally biased region" description="Pro residues" evidence="6">
    <location>
        <begin position="795"/>
        <end position="804"/>
    </location>
</feature>
<organism evidence="8 9">
    <name type="scientific">Dacryopinax primogenitus (strain DJM 731)</name>
    <name type="common">Brown rot fungus</name>
    <dbReference type="NCBI Taxonomy" id="1858805"/>
    <lineage>
        <taxon>Eukaryota</taxon>
        <taxon>Fungi</taxon>
        <taxon>Dikarya</taxon>
        <taxon>Basidiomycota</taxon>
        <taxon>Agaricomycotina</taxon>
        <taxon>Dacrymycetes</taxon>
        <taxon>Dacrymycetales</taxon>
        <taxon>Dacrymycetaceae</taxon>
        <taxon>Dacryopinax</taxon>
    </lineage>
</organism>
<feature type="region of interest" description="Disordered" evidence="6">
    <location>
        <begin position="740"/>
        <end position="999"/>
    </location>
</feature>
<dbReference type="HOGENOM" id="CLU_003661_0_0_1"/>
<comment type="subcellular location">
    <subcellularLocation>
        <location evidence="2">Cytoplasm</location>
    </subcellularLocation>
    <subcellularLocation>
        <location evidence="1">Endosome</location>
    </subcellularLocation>
</comment>
<reference evidence="8 9" key="1">
    <citation type="journal article" date="2012" name="Science">
        <title>The Paleozoic origin of enzymatic lignin decomposition reconstructed from 31 fungal genomes.</title>
        <authorList>
            <person name="Floudas D."/>
            <person name="Binder M."/>
            <person name="Riley R."/>
            <person name="Barry K."/>
            <person name="Blanchette R.A."/>
            <person name="Henrissat B."/>
            <person name="Martinez A.T."/>
            <person name="Otillar R."/>
            <person name="Spatafora J.W."/>
            <person name="Yadav J.S."/>
            <person name="Aerts A."/>
            <person name="Benoit I."/>
            <person name="Boyd A."/>
            <person name="Carlson A."/>
            <person name="Copeland A."/>
            <person name="Coutinho P.M."/>
            <person name="de Vries R.P."/>
            <person name="Ferreira P."/>
            <person name="Findley K."/>
            <person name="Foster B."/>
            <person name="Gaskell J."/>
            <person name="Glotzer D."/>
            <person name="Gorecki P."/>
            <person name="Heitman J."/>
            <person name="Hesse C."/>
            <person name="Hori C."/>
            <person name="Igarashi K."/>
            <person name="Jurgens J.A."/>
            <person name="Kallen N."/>
            <person name="Kersten P."/>
            <person name="Kohler A."/>
            <person name="Kuees U."/>
            <person name="Kumar T.K.A."/>
            <person name="Kuo A."/>
            <person name="LaButti K."/>
            <person name="Larrondo L.F."/>
            <person name="Lindquist E."/>
            <person name="Ling A."/>
            <person name="Lombard V."/>
            <person name="Lucas S."/>
            <person name="Lundell T."/>
            <person name="Martin R."/>
            <person name="McLaughlin D.J."/>
            <person name="Morgenstern I."/>
            <person name="Morin E."/>
            <person name="Murat C."/>
            <person name="Nagy L.G."/>
            <person name="Nolan M."/>
            <person name="Ohm R.A."/>
            <person name="Patyshakuliyeva A."/>
            <person name="Rokas A."/>
            <person name="Ruiz-Duenas F.J."/>
            <person name="Sabat G."/>
            <person name="Salamov A."/>
            <person name="Samejima M."/>
            <person name="Schmutz J."/>
            <person name="Slot J.C."/>
            <person name="St John F."/>
            <person name="Stenlid J."/>
            <person name="Sun H."/>
            <person name="Sun S."/>
            <person name="Syed K."/>
            <person name="Tsang A."/>
            <person name="Wiebenga A."/>
            <person name="Young D."/>
            <person name="Pisabarro A."/>
            <person name="Eastwood D.C."/>
            <person name="Martin F."/>
            <person name="Cullen D."/>
            <person name="Grigoriev I.V."/>
            <person name="Hibbett D.S."/>
        </authorList>
    </citation>
    <scope>NUCLEOTIDE SEQUENCE [LARGE SCALE GENOMIC DNA]</scope>
    <source>
        <strain evidence="8 9">DJM-731 SS1</strain>
    </source>
</reference>
<name>M5FZU2_DACPD</name>
<dbReference type="PANTHER" id="PTHR23030">
    <property type="entry name" value="PCD6 INTERACTING PROTEIN-RELATED"/>
    <property type="match status" value="1"/>
</dbReference>
<dbReference type="GO" id="GO:0043328">
    <property type="term" value="P:protein transport to vacuole involved in ubiquitin-dependent protein catabolic process via the multivesicular body sorting pathway"/>
    <property type="evidence" value="ECO:0007669"/>
    <property type="project" value="TreeGrafter"/>
</dbReference>
<dbReference type="OrthoDB" id="2141925at2759"/>
<dbReference type="AlphaFoldDB" id="M5FZU2"/>
<dbReference type="Pfam" id="PF13949">
    <property type="entry name" value="ALIX_LYPXL_bnd"/>
    <property type="match status" value="1"/>
</dbReference>
<dbReference type="OMA" id="CHAANQS"/>
<evidence type="ECO:0000256" key="2">
    <source>
        <dbReference type="ARBA" id="ARBA00004496"/>
    </source>
</evidence>
<dbReference type="PROSITE" id="PS51180">
    <property type="entry name" value="BRO1"/>
    <property type="match status" value="1"/>
</dbReference>
<evidence type="ECO:0000256" key="1">
    <source>
        <dbReference type="ARBA" id="ARBA00004177"/>
    </source>
</evidence>
<dbReference type="Gene3D" id="1.20.140.50">
    <property type="entry name" value="alix/aip1 like domains"/>
    <property type="match status" value="1"/>
</dbReference>
<dbReference type="Pfam" id="PF03097">
    <property type="entry name" value="BRO1"/>
    <property type="match status" value="1"/>
</dbReference>
<dbReference type="STRING" id="1858805.M5FZU2"/>
<proteinExistence type="predicted"/>
<dbReference type="SMART" id="SM01041">
    <property type="entry name" value="BRO1"/>
    <property type="match status" value="1"/>
</dbReference>
<feature type="compositionally biased region" description="Pro residues" evidence="6">
    <location>
        <begin position="829"/>
        <end position="842"/>
    </location>
</feature>
<feature type="compositionally biased region" description="Pro residues" evidence="6">
    <location>
        <begin position="952"/>
        <end position="965"/>
    </location>
</feature>
<dbReference type="InterPro" id="IPR038499">
    <property type="entry name" value="BRO1_sf"/>
</dbReference>
<protein>
    <recommendedName>
        <fullName evidence="5">BRO domain-containing protein 1</fullName>
    </recommendedName>
</protein>
<keyword evidence="9" id="KW-1185">Reference proteome</keyword>
<evidence type="ECO:0000256" key="3">
    <source>
        <dbReference type="ARBA" id="ARBA00022490"/>
    </source>
</evidence>
<dbReference type="GeneID" id="63690185"/>
<evidence type="ECO:0000313" key="9">
    <source>
        <dbReference type="Proteomes" id="UP000030653"/>
    </source>
</evidence>
<dbReference type="Proteomes" id="UP000030653">
    <property type="component" value="Unassembled WGS sequence"/>
</dbReference>